<proteinExistence type="predicted"/>
<sequence length="175" mass="19143">MYLLLYIYSESENSGSAFITPQQKRRRPVQYPHHRRNRKVSAPPELQAHLGKKSIQNINLASLLSKGGSPNPDSVDNSSVTELIINLNNSNKIGFPDALNSGSDSGVPSEYSSWAAPVGRILNSSPYEDIQSRSISASLEDIPNSGNLRGEDFTSESEDEDMNSPHPSQRSEGVT</sequence>
<feature type="compositionally biased region" description="Basic residues" evidence="1">
    <location>
        <begin position="23"/>
        <end position="39"/>
    </location>
</feature>
<organism evidence="2 3">
    <name type="scientific">Armadillidium nasatum</name>
    <dbReference type="NCBI Taxonomy" id="96803"/>
    <lineage>
        <taxon>Eukaryota</taxon>
        <taxon>Metazoa</taxon>
        <taxon>Ecdysozoa</taxon>
        <taxon>Arthropoda</taxon>
        <taxon>Crustacea</taxon>
        <taxon>Multicrustacea</taxon>
        <taxon>Malacostraca</taxon>
        <taxon>Eumalacostraca</taxon>
        <taxon>Peracarida</taxon>
        <taxon>Isopoda</taxon>
        <taxon>Oniscidea</taxon>
        <taxon>Crinocheta</taxon>
        <taxon>Armadillidiidae</taxon>
        <taxon>Armadillidium</taxon>
    </lineage>
</organism>
<gene>
    <name evidence="2" type="ORF">Anas_05058</name>
</gene>
<evidence type="ECO:0000313" key="3">
    <source>
        <dbReference type="Proteomes" id="UP000326759"/>
    </source>
</evidence>
<feature type="non-terminal residue" evidence="2">
    <location>
        <position position="175"/>
    </location>
</feature>
<evidence type="ECO:0000313" key="2">
    <source>
        <dbReference type="EMBL" id="KAB7507334.1"/>
    </source>
</evidence>
<name>A0A5N5TMC8_9CRUS</name>
<dbReference type="EMBL" id="SEYY01000413">
    <property type="protein sequence ID" value="KAB7507334.1"/>
    <property type="molecule type" value="Genomic_DNA"/>
</dbReference>
<protein>
    <submittedName>
        <fullName evidence="2">Uncharacterized protein</fullName>
    </submittedName>
</protein>
<accession>A0A5N5TMC8</accession>
<reference evidence="2 3" key="1">
    <citation type="journal article" date="2019" name="PLoS Biol.">
        <title>Sex chromosomes control vertical transmission of feminizing Wolbachia symbionts in an isopod.</title>
        <authorList>
            <person name="Becking T."/>
            <person name="Chebbi M.A."/>
            <person name="Giraud I."/>
            <person name="Moumen B."/>
            <person name="Laverre T."/>
            <person name="Caubet Y."/>
            <person name="Peccoud J."/>
            <person name="Gilbert C."/>
            <person name="Cordaux R."/>
        </authorList>
    </citation>
    <scope>NUCLEOTIDE SEQUENCE [LARGE SCALE GENOMIC DNA]</scope>
    <source>
        <strain evidence="2">ANa2</strain>
        <tissue evidence="2">Whole body excluding digestive tract and cuticle</tissue>
    </source>
</reference>
<evidence type="ECO:0000256" key="1">
    <source>
        <dbReference type="SAM" id="MobiDB-lite"/>
    </source>
</evidence>
<keyword evidence="3" id="KW-1185">Reference proteome</keyword>
<dbReference type="Proteomes" id="UP000326759">
    <property type="component" value="Unassembled WGS sequence"/>
</dbReference>
<comment type="caution">
    <text evidence="2">The sequence shown here is derived from an EMBL/GenBank/DDBJ whole genome shotgun (WGS) entry which is preliminary data.</text>
</comment>
<dbReference type="AlphaFoldDB" id="A0A5N5TMC8"/>
<feature type="region of interest" description="Disordered" evidence="1">
    <location>
        <begin position="134"/>
        <end position="175"/>
    </location>
</feature>
<feature type="region of interest" description="Disordered" evidence="1">
    <location>
        <begin position="20"/>
        <end position="42"/>
    </location>
</feature>
<feature type="compositionally biased region" description="Acidic residues" evidence="1">
    <location>
        <begin position="153"/>
        <end position="162"/>
    </location>
</feature>
<feature type="compositionally biased region" description="Polar residues" evidence="1">
    <location>
        <begin position="165"/>
        <end position="175"/>
    </location>
</feature>